<keyword evidence="4" id="KW-1185">Reference proteome</keyword>
<evidence type="ECO:0000256" key="2">
    <source>
        <dbReference type="SAM" id="SignalP"/>
    </source>
</evidence>
<evidence type="ECO:0000313" key="4">
    <source>
        <dbReference type="Proteomes" id="UP000198815"/>
    </source>
</evidence>
<proteinExistence type="predicted"/>
<organism evidence="3 4">
    <name type="scientific">Propionibacterium cyclohexanicum</name>
    <dbReference type="NCBI Taxonomy" id="64702"/>
    <lineage>
        <taxon>Bacteria</taxon>
        <taxon>Bacillati</taxon>
        <taxon>Actinomycetota</taxon>
        <taxon>Actinomycetes</taxon>
        <taxon>Propionibacteriales</taxon>
        <taxon>Propionibacteriaceae</taxon>
        <taxon>Propionibacterium</taxon>
    </lineage>
</organism>
<feature type="region of interest" description="Disordered" evidence="1">
    <location>
        <begin position="257"/>
        <end position="281"/>
    </location>
</feature>
<reference evidence="4" key="1">
    <citation type="submission" date="2016-10" db="EMBL/GenBank/DDBJ databases">
        <authorList>
            <person name="Varghese N."/>
            <person name="Submissions S."/>
        </authorList>
    </citation>
    <scope>NUCLEOTIDE SEQUENCE [LARGE SCALE GENOMIC DNA]</scope>
    <source>
        <strain evidence="4">DSM 16859</strain>
    </source>
</reference>
<feature type="chain" id="PRO_5038839871" description="Lipoprotein" evidence="2">
    <location>
        <begin position="27"/>
        <end position="281"/>
    </location>
</feature>
<dbReference type="Proteomes" id="UP000198815">
    <property type="component" value="Unassembled WGS sequence"/>
</dbReference>
<dbReference type="OrthoDB" id="5171895at2"/>
<evidence type="ECO:0000256" key="1">
    <source>
        <dbReference type="SAM" id="MobiDB-lite"/>
    </source>
</evidence>
<gene>
    <name evidence="3" type="ORF">SAMN05443377_1072</name>
</gene>
<dbReference type="InterPro" id="IPR006311">
    <property type="entry name" value="TAT_signal"/>
</dbReference>
<dbReference type="RefSeq" id="WP_091968486.1">
    <property type="nucleotide sequence ID" value="NZ_FOGZ01000007.1"/>
</dbReference>
<sequence length="281" mass="29553">MSGHARTTRRALLGAAGAGLVALGLAGCSTTATTVPPAAGAMVSANGVRDLRDEQQAANMAIITGEAIRRGLPPRAVSIAIVTAMQESKLYNLDYGDRDSVGLFQQRPSQGWGTAAQIMDPWYSAGKFYDALVQVRDWQNDPINDVAQAVQRSGVPDGYAEHEPLGRAWASALTGHDPAAVTMVDRSNAPGDPEALREFLARVWPSGLSVTPTASGLDIQAPDHTTAWSLAQLLICRGPASGLVSLQVGPVTWQNSGTARNPWQGTDDASATQVQMGTRTP</sequence>
<evidence type="ECO:0008006" key="5">
    <source>
        <dbReference type="Google" id="ProtNLM"/>
    </source>
</evidence>
<dbReference type="STRING" id="64702.SAMN05443377_1072"/>
<accession>A0A1H9RGB7</accession>
<dbReference type="EMBL" id="FOGZ01000007">
    <property type="protein sequence ID" value="SER71033.1"/>
    <property type="molecule type" value="Genomic_DNA"/>
</dbReference>
<feature type="signal peptide" evidence="2">
    <location>
        <begin position="1"/>
        <end position="26"/>
    </location>
</feature>
<protein>
    <recommendedName>
        <fullName evidence="5">Lipoprotein</fullName>
    </recommendedName>
</protein>
<keyword evidence="2" id="KW-0732">Signal</keyword>
<dbReference type="PROSITE" id="PS51257">
    <property type="entry name" value="PROKAR_LIPOPROTEIN"/>
    <property type="match status" value="1"/>
</dbReference>
<name>A0A1H9RGB7_9ACTN</name>
<evidence type="ECO:0000313" key="3">
    <source>
        <dbReference type="EMBL" id="SER71033.1"/>
    </source>
</evidence>
<dbReference type="PROSITE" id="PS51318">
    <property type="entry name" value="TAT"/>
    <property type="match status" value="1"/>
</dbReference>
<dbReference type="AlphaFoldDB" id="A0A1H9RGB7"/>